<name>A0ABW9CSX5_9BURK</name>
<keyword evidence="1" id="KW-1133">Transmembrane helix</keyword>
<gene>
    <name evidence="2" type="ORF">PQR08_25235</name>
</gene>
<comment type="caution">
    <text evidence="2">The sequence shown here is derived from an EMBL/GenBank/DDBJ whole genome shotgun (WGS) entry which is preliminary data.</text>
</comment>
<proteinExistence type="predicted"/>
<keyword evidence="3" id="KW-1185">Reference proteome</keyword>
<evidence type="ECO:0000256" key="1">
    <source>
        <dbReference type="SAM" id="Phobius"/>
    </source>
</evidence>
<dbReference type="Proteomes" id="UP001629462">
    <property type="component" value="Unassembled WGS sequence"/>
</dbReference>
<dbReference type="Gene3D" id="3.10.490.10">
    <property type="entry name" value="Gamma-glutamyl cyclotransferase-like"/>
    <property type="match status" value="1"/>
</dbReference>
<feature type="transmembrane region" description="Helical" evidence="1">
    <location>
        <begin position="329"/>
        <end position="347"/>
    </location>
</feature>
<feature type="transmembrane region" description="Helical" evidence="1">
    <location>
        <begin position="367"/>
        <end position="385"/>
    </location>
</feature>
<evidence type="ECO:0000313" key="2">
    <source>
        <dbReference type="EMBL" id="MFM0520737.1"/>
    </source>
</evidence>
<feature type="transmembrane region" description="Helical" evidence="1">
    <location>
        <begin position="298"/>
        <end position="317"/>
    </location>
</feature>
<evidence type="ECO:0000313" key="3">
    <source>
        <dbReference type="Proteomes" id="UP001629462"/>
    </source>
</evidence>
<reference evidence="2 3" key="1">
    <citation type="journal article" date="2024" name="Chem. Sci.">
        <title>Discovery of megapolipeptins by genome mining of a Burkholderiales bacteria collection.</title>
        <authorList>
            <person name="Paulo B.S."/>
            <person name="Recchia M.J.J."/>
            <person name="Lee S."/>
            <person name="Fergusson C.H."/>
            <person name="Romanowski S.B."/>
            <person name="Hernandez A."/>
            <person name="Krull N."/>
            <person name="Liu D.Y."/>
            <person name="Cavanagh H."/>
            <person name="Bos A."/>
            <person name="Gray C.A."/>
            <person name="Murphy B.T."/>
            <person name="Linington R.G."/>
            <person name="Eustaquio A.S."/>
        </authorList>
    </citation>
    <scope>NUCLEOTIDE SEQUENCE [LARGE SCALE GENOMIC DNA]</scope>
    <source>
        <strain evidence="2 3">RL17-374-BIF-D</strain>
    </source>
</reference>
<dbReference type="RefSeq" id="WP_408162720.1">
    <property type="nucleotide sequence ID" value="NZ_JAQQDB010000026.1"/>
</dbReference>
<organism evidence="2 3">
    <name type="scientific">Caballeronia jiangsuensis</name>
    <dbReference type="NCBI Taxonomy" id="1458357"/>
    <lineage>
        <taxon>Bacteria</taxon>
        <taxon>Pseudomonadati</taxon>
        <taxon>Pseudomonadota</taxon>
        <taxon>Betaproteobacteria</taxon>
        <taxon>Burkholderiales</taxon>
        <taxon>Burkholderiaceae</taxon>
        <taxon>Caballeronia</taxon>
    </lineage>
</organism>
<dbReference type="EMBL" id="JAQQDB010000026">
    <property type="protein sequence ID" value="MFM0520737.1"/>
    <property type="molecule type" value="Genomic_DNA"/>
</dbReference>
<keyword evidence="1" id="KW-0812">Transmembrane</keyword>
<sequence length="444" mass="48040">MAYYFAYGLDMQNDALLPPAIALMLGGQAPEPSAQAVLSDCALTFRRSTINTNTTSWALTEAHGRMVWGVLVDLPSSVISALAEAKAETHDRVQKSVTVQLVMPGVPLPSQLVVGEQATAICLVPRSDSSEVVLPDSDLLRRVINCALSCGFPIKYVRAIAAGGVGAGMTVDEIKIDAEDITQQKIERIFYKAPPRFAVYAADKRVMVQYADDSFLEVKQRTDMASLNGLRSQINGLIDGWQTSRRIKKQTKAAKYNARVAAALNLCLEGDGINALIALQEVKADIVDERASWGRFEYLMSALFTAILFCVGLTLVRSRYYAFDIDTQALWNAARAGAIGAFFSIAIAIRQRTVLTDLRWVDNLADAALRIAIGVIAATVLALLLRTNLAPAISIGGAENHLLTGKSVEWDMVVTIGFIAGFLERLVPDMLSKAETSNGALKGK</sequence>
<protein>
    <submittedName>
        <fullName evidence="2">Uncharacterized protein</fullName>
    </submittedName>
</protein>
<accession>A0ABW9CSX5</accession>
<keyword evidence="1" id="KW-0472">Membrane</keyword>